<evidence type="ECO:0000313" key="1">
    <source>
        <dbReference type="EMBL" id="NJW53671.1"/>
    </source>
</evidence>
<reference evidence="1 2" key="1">
    <citation type="submission" date="2020-03" db="EMBL/GenBank/DDBJ databases">
        <title>Salinimicrobium sp. nov, isolated from SCS.</title>
        <authorList>
            <person name="Cao W.R."/>
        </authorList>
    </citation>
    <scope>NUCLEOTIDE SEQUENCE [LARGE SCALE GENOMIC DNA]</scope>
    <source>
        <strain evidence="2">J15B91</strain>
    </source>
</reference>
<dbReference type="PANTHER" id="PTHR38471:SF2">
    <property type="entry name" value="FOUR HELIX BUNDLE PROTEIN"/>
    <property type="match status" value="1"/>
</dbReference>
<proteinExistence type="predicted"/>
<dbReference type="Pfam" id="PF05635">
    <property type="entry name" value="23S_rRNA_IVP"/>
    <property type="match status" value="1"/>
</dbReference>
<dbReference type="EMBL" id="JAAVJR010000007">
    <property type="protein sequence ID" value="NJW53671.1"/>
    <property type="molecule type" value="Genomic_DNA"/>
</dbReference>
<gene>
    <name evidence="1" type="ORF">HC175_12150</name>
</gene>
<keyword evidence="2" id="KW-1185">Reference proteome</keyword>
<dbReference type="CDD" id="cd16377">
    <property type="entry name" value="23S_rRNA_IVP_like"/>
    <property type="match status" value="1"/>
</dbReference>
<dbReference type="InterPro" id="IPR012657">
    <property type="entry name" value="23S_rRNA-intervening_sequence"/>
</dbReference>
<dbReference type="RefSeq" id="WP_168138777.1">
    <property type="nucleotide sequence ID" value="NZ_JAAVJR010000007.1"/>
</dbReference>
<dbReference type="PANTHER" id="PTHR38471">
    <property type="entry name" value="FOUR HELIX BUNDLE PROTEIN"/>
    <property type="match status" value="1"/>
</dbReference>
<comment type="caution">
    <text evidence="1">The sequence shown here is derived from an EMBL/GenBank/DDBJ whole genome shotgun (WGS) entry which is preliminary data.</text>
</comment>
<dbReference type="Proteomes" id="UP000703674">
    <property type="component" value="Unassembled WGS sequence"/>
</dbReference>
<evidence type="ECO:0000313" key="2">
    <source>
        <dbReference type="Proteomes" id="UP000703674"/>
    </source>
</evidence>
<dbReference type="NCBIfam" id="TIGR02436">
    <property type="entry name" value="four helix bundle protein"/>
    <property type="match status" value="1"/>
</dbReference>
<accession>A0ABX1D3Z6</accession>
<dbReference type="InterPro" id="IPR036583">
    <property type="entry name" value="23S_rRNA_IVS_sf"/>
</dbReference>
<dbReference type="SUPFAM" id="SSF158446">
    <property type="entry name" value="IVS-encoded protein-like"/>
    <property type="match status" value="1"/>
</dbReference>
<protein>
    <submittedName>
        <fullName evidence="1">Four helix bundle protein</fullName>
    </submittedName>
</protein>
<sequence>MEEVKFNFEDLKVYQKALDFIDFTYSLTAKFPKEELYGLTSQFNRAAVSIALNTSEGSGDTDAQFHRFVQTAADSIRECVTCSTIASRRCFITAEENNKARLMLLELLKMVSSLQRYLKSKKK</sequence>
<dbReference type="Gene3D" id="1.20.1440.60">
    <property type="entry name" value="23S rRNA-intervening sequence"/>
    <property type="match status" value="1"/>
</dbReference>
<name>A0ABX1D3Z6_9FLAO</name>
<organism evidence="1 2">
    <name type="scientific">Salinimicrobium oceani</name>
    <dbReference type="NCBI Taxonomy" id="2722702"/>
    <lineage>
        <taxon>Bacteria</taxon>
        <taxon>Pseudomonadati</taxon>
        <taxon>Bacteroidota</taxon>
        <taxon>Flavobacteriia</taxon>
        <taxon>Flavobacteriales</taxon>
        <taxon>Flavobacteriaceae</taxon>
        <taxon>Salinimicrobium</taxon>
    </lineage>
</organism>